<feature type="domain" description="BAR" evidence="4">
    <location>
        <begin position="6"/>
        <end position="252"/>
    </location>
</feature>
<dbReference type="SMART" id="SM00721">
    <property type="entry name" value="BAR"/>
    <property type="match status" value="1"/>
</dbReference>
<dbReference type="GO" id="GO:0005737">
    <property type="term" value="C:cytoplasm"/>
    <property type="evidence" value="ECO:0007669"/>
    <property type="project" value="InterPro"/>
</dbReference>
<dbReference type="EMBL" id="CAJHJT010000056">
    <property type="protein sequence ID" value="CAD7012474.1"/>
    <property type="molecule type" value="Genomic_DNA"/>
</dbReference>
<dbReference type="SMART" id="SM00326">
    <property type="entry name" value="SH3"/>
    <property type="match status" value="1"/>
</dbReference>
<comment type="caution">
    <text evidence="5">The sequence shown here is derived from an EMBL/GenBank/DDBJ whole genome shotgun (WGS) entry which is preliminary data.</text>
</comment>
<evidence type="ECO:0000256" key="1">
    <source>
        <dbReference type="ARBA" id="ARBA00022443"/>
    </source>
</evidence>
<keyword evidence="1 2" id="KW-0728">SH3 domain</keyword>
<dbReference type="Gene3D" id="1.20.1270.60">
    <property type="entry name" value="Arfaptin homology (AH) domain/BAR domain"/>
    <property type="match status" value="1"/>
</dbReference>
<protein>
    <submittedName>
        <fullName evidence="5">(Mediterranean fruit fly) hypothetical protein</fullName>
    </submittedName>
</protein>
<keyword evidence="6" id="KW-1185">Reference proteome</keyword>
<dbReference type="SUPFAM" id="SSF103657">
    <property type="entry name" value="BAR/IMD domain-like"/>
    <property type="match status" value="1"/>
</dbReference>
<dbReference type="Pfam" id="PF03114">
    <property type="entry name" value="BAR"/>
    <property type="match status" value="1"/>
</dbReference>
<feature type="domain" description="SH3" evidence="3">
    <location>
        <begin position="308"/>
        <end position="369"/>
    </location>
</feature>
<dbReference type="OrthoDB" id="14167at2759"/>
<name>A0A811VBT9_CERCA</name>
<dbReference type="CDD" id="cd07594">
    <property type="entry name" value="BAR_Endophilin_B"/>
    <property type="match status" value="1"/>
</dbReference>
<dbReference type="AlphaFoldDB" id="A0A811VBT9"/>
<dbReference type="InterPro" id="IPR004148">
    <property type="entry name" value="BAR_dom"/>
</dbReference>
<gene>
    <name evidence="5" type="ORF">CCAP1982_LOCUS20553</name>
</gene>
<dbReference type="PROSITE" id="PS50002">
    <property type="entry name" value="SH3"/>
    <property type="match status" value="1"/>
</dbReference>
<evidence type="ECO:0000313" key="6">
    <source>
        <dbReference type="Proteomes" id="UP000606786"/>
    </source>
</evidence>
<evidence type="ECO:0000259" key="3">
    <source>
        <dbReference type="PROSITE" id="PS50002"/>
    </source>
</evidence>
<dbReference type="Gene3D" id="2.30.30.40">
    <property type="entry name" value="SH3 Domains"/>
    <property type="match status" value="1"/>
</dbReference>
<organism evidence="5 6">
    <name type="scientific">Ceratitis capitata</name>
    <name type="common">Mediterranean fruit fly</name>
    <name type="synonym">Tephritis capitata</name>
    <dbReference type="NCBI Taxonomy" id="7213"/>
    <lineage>
        <taxon>Eukaryota</taxon>
        <taxon>Metazoa</taxon>
        <taxon>Ecdysozoa</taxon>
        <taxon>Arthropoda</taxon>
        <taxon>Hexapoda</taxon>
        <taxon>Insecta</taxon>
        <taxon>Pterygota</taxon>
        <taxon>Neoptera</taxon>
        <taxon>Endopterygota</taxon>
        <taxon>Diptera</taxon>
        <taxon>Brachycera</taxon>
        <taxon>Muscomorpha</taxon>
        <taxon>Tephritoidea</taxon>
        <taxon>Tephritidae</taxon>
        <taxon>Ceratitis</taxon>
        <taxon>Ceratitis</taxon>
    </lineage>
</organism>
<proteinExistence type="predicted"/>
<dbReference type="InterPro" id="IPR036028">
    <property type="entry name" value="SH3-like_dom_sf"/>
</dbReference>
<evidence type="ECO:0000259" key="4">
    <source>
        <dbReference type="PROSITE" id="PS51021"/>
    </source>
</evidence>
<dbReference type="CDD" id="cd11802">
    <property type="entry name" value="SH3_Endophilin_B"/>
    <property type="match status" value="1"/>
</dbReference>
<dbReference type="InterPro" id="IPR027267">
    <property type="entry name" value="AH/BAR_dom_sf"/>
</dbReference>
<dbReference type="Pfam" id="PF14604">
    <property type="entry name" value="SH3_9"/>
    <property type="match status" value="1"/>
</dbReference>
<dbReference type="Proteomes" id="UP000606786">
    <property type="component" value="Unassembled WGS sequence"/>
</dbReference>
<evidence type="ECO:0000313" key="5">
    <source>
        <dbReference type="EMBL" id="CAD7012474.1"/>
    </source>
</evidence>
<sequence length="381" mass="42191">MCQLTEEKLGTTERTEYDNEFQNLAERADITKTWTEKLVRDTETVLIPNPQNRIEDFIFEKIEKTKPQRLSNLEHLALDMIEAGGDFGQDLPYGQALIKVGQAEQKLGQCERDFIASSGICFTQPLRKFLDGEMKTITRERGILETKRLDLDACKNRVKKARSMLGQQTKDGVSPEAVLEQAERDLRVAQAEFDRQSEITKVLLDGISTSQASHLRHLHAFVETQVRYYKHCMDAMNNLQRDLANLGGPTPYVPIDIYNDGDDVSGNHNAAAGIGLNPGVASGSGSGGAGLGGSSGAKRSANPVLNADQLHRARVLCAYDAKDHTELNLNANEVIFVTECSPVNPDYMYGKQGLLKGLVPRAFLEMLDDDEHDTYTGNNAF</sequence>
<dbReference type="PROSITE" id="PS51021">
    <property type="entry name" value="BAR"/>
    <property type="match status" value="1"/>
</dbReference>
<dbReference type="InterPro" id="IPR001452">
    <property type="entry name" value="SH3_domain"/>
</dbReference>
<accession>A0A811VBT9</accession>
<evidence type="ECO:0000256" key="2">
    <source>
        <dbReference type="PROSITE-ProRule" id="PRU00192"/>
    </source>
</evidence>
<dbReference type="SUPFAM" id="SSF50044">
    <property type="entry name" value="SH3-domain"/>
    <property type="match status" value="1"/>
</dbReference>
<reference evidence="5" key="1">
    <citation type="submission" date="2020-11" db="EMBL/GenBank/DDBJ databases">
        <authorList>
            <person name="Whitehead M."/>
        </authorList>
    </citation>
    <scope>NUCLEOTIDE SEQUENCE</scope>
    <source>
        <strain evidence="5">EGII</strain>
    </source>
</reference>